<protein>
    <submittedName>
        <fullName evidence="2">Uncharacterized protein</fullName>
    </submittedName>
</protein>
<organism evidence="2 3">
    <name type="scientific">Brevibacterium aurantiacum</name>
    <dbReference type="NCBI Taxonomy" id="273384"/>
    <lineage>
        <taxon>Bacteria</taxon>
        <taxon>Bacillati</taxon>
        <taxon>Actinomycetota</taxon>
        <taxon>Actinomycetes</taxon>
        <taxon>Micrococcales</taxon>
        <taxon>Brevibacteriaceae</taxon>
        <taxon>Brevibacterium</taxon>
    </lineage>
</organism>
<feature type="region of interest" description="Disordered" evidence="1">
    <location>
        <begin position="71"/>
        <end position="95"/>
    </location>
</feature>
<sequence length="95" mass="10237">MNSLPGNPHHYEANTDAPNGDYQVAQALLALAHEKRTENLIAWRRQLMLLALDAQASDVGGIINERLGLNGGDDERCTQASAEATGPVPQRLHPA</sequence>
<dbReference type="RefSeq" id="WP_143924214.1">
    <property type="nucleotide sequence ID" value="NZ_VLTK01000015.1"/>
</dbReference>
<comment type="caution">
    <text evidence="2">The sequence shown here is derived from an EMBL/GenBank/DDBJ whole genome shotgun (WGS) entry which is preliminary data.</text>
</comment>
<dbReference type="OrthoDB" id="4809620at2"/>
<evidence type="ECO:0000313" key="3">
    <source>
        <dbReference type="Proteomes" id="UP000316406"/>
    </source>
</evidence>
<accession>A0A556C5J2</accession>
<reference evidence="2 3" key="1">
    <citation type="submission" date="2019-07" db="EMBL/GenBank/DDBJ databases">
        <title>Draft genome sequence of Brevibacterium aurantiacum XU54 isolated from Xinjiang China.</title>
        <authorList>
            <person name="Xu X."/>
        </authorList>
    </citation>
    <scope>NUCLEOTIDE SEQUENCE [LARGE SCALE GENOMIC DNA]</scope>
    <source>
        <strain evidence="2 3">XU54</strain>
    </source>
</reference>
<keyword evidence="3" id="KW-1185">Reference proteome</keyword>
<dbReference type="EMBL" id="VLTK01000015">
    <property type="protein sequence ID" value="TSI12650.1"/>
    <property type="molecule type" value="Genomic_DNA"/>
</dbReference>
<evidence type="ECO:0000256" key="1">
    <source>
        <dbReference type="SAM" id="MobiDB-lite"/>
    </source>
</evidence>
<dbReference type="Proteomes" id="UP000316406">
    <property type="component" value="Unassembled WGS sequence"/>
</dbReference>
<evidence type="ECO:0000313" key="2">
    <source>
        <dbReference type="EMBL" id="TSI12650.1"/>
    </source>
</evidence>
<dbReference type="AlphaFoldDB" id="A0A556C5J2"/>
<gene>
    <name evidence="2" type="ORF">FO013_19445</name>
</gene>
<proteinExistence type="predicted"/>
<name>A0A556C5J2_BREAU</name>